<proteinExistence type="predicted"/>
<evidence type="ECO:0000313" key="2">
    <source>
        <dbReference type="EMBL" id="GIM02191.1"/>
    </source>
</evidence>
<gene>
    <name evidence="1" type="ORF">Vretifemale_11039</name>
    <name evidence="2" type="ORF">Vretimale_7112</name>
</gene>
<dbReference type="Proteomes" id="UP000722791">
    <property type="component" value="Unassembled WGS sequence"/>
</dbReference>
<reference evidence="2" key="1">
    <citation type="journal article" date="2021" name="Proc. Natl. Acad. Sci. U.S.A.">
        <title>Three genomes in the algal genus Volvox reveal the fate of a haploid sex-determining region after a transition to homothallism.</title>
        <authorList>
            <person name="Yamamoto K."/>
            <person name="Hamaji T."/>
            <person name="Kawai-Toyooka H."/>
            <person name="Matsuzaki R."/>
            <person name="Takahashi F."/>
            <person name="Nishimura Y."/>
            <person name="Kawachi M."/>
            <person name="Noguchi H."/>
            <person name="Minakuchi Y."/>
            <person name="Umen J.G."/>
            <person name="Toyoda A."/>
            <person name="Nozaki H."/>
        </authorList>
    </citation>
    <scope>NUCLEOTIDE SEQUENCE</scope>
    <source>
        <strain evidence="2">NIES-3785</strain>
        <strain evidence="1">NIES-3786</strain>
    </source>
</reference>
<sequence>MTVMRAISSSSELKWKIIPVPMLLFSYLLHTAYSLVDGENAAVMANKWNSTAPSSMDCLSGADLAAAFVNPSVNVARILVNMILMDSDWEMFAVPVLLQRNVTVTGPHLLEPADYPVLDMGYVRGKVWMEIGNAGFSFLIFGCCCARVHTYYVRLLRLLVGCNLMLRTHGW</sequence>
<dbReference type="EMBL" id="BNCQ01000011">
    <property type="protein sequence ID" value="GIM02191.1"/>
    <property type="molecule type" value="Genomic_DNA"/>
</dbReference>
<comment type="caution">
    <text evidence="2">The sequence shown here is derived from an EMBL/GenBank/DDBJ whole genome shotgun (WGS) entry which is preliminary data.</text>
</comment>
<dbReference type="Proteomes" id="UP000747110">
    <property type="component" value="Unassembled WGS sequence"/>
</dbReference>
<evidence type="ECO:0000313" key="4">
    <source>
        <dbReference type="Proteomes" id="UP000747110"/>
    </source>
</evidence>
<dbReference type="AlphaFoldDB" id="A0A8J4G8B0"/>
<keyword evidence="4" id="KW-1185">Reference proteome</keyword>
<protein>
    <submittedName>
        <fullName evidence="2">Uncharacterized protein</fullName>
    </submittedName>
</protein>
<evidence type="ECO:0000313" key="3">
    <source>
        <dbReference type="Proteomes" id="UP000722791"/>
    </source>
</evidence>
<dbReference type="EMBL" id="BNCP01000023">
    <property type="protein sequence ID" value="GIL82102.1"/>
    <property type="molecule type" value="Genomic_DNA"/>
</dbReference>
<organism evidence="2 3">
    <name type="scientific">Volvox reticuliferus</name>
    <dbReference type="NCBI Taxonomy" id="1737510"/>
    <lineage>
        <taxon>Eukaryota</taxon>
        <taxon>Viridiplantae</taxon>
        <taxon>Chlorophyta</taxon>
        <taxon>core chlorophytes</taxon>
        <taxon>Chlorophyceae</taxon>
        <taxon>CS clade</taxon>
        <taxon>Chlamydomonadales</taxon>
        <taxon>Volvocaceae</taxon>
        <taxon>Volvox</taxon>
    </lineage>
</organism>
<name>A0A8J4G8B0_9CHLO</name>
<evidence type="ECO:0000313" key="1">
    <source>
        <dbReference type="EMBL" id="GIL82102.1"/>
    </source>
</evidence>
<accession>A0A8J4G8B0</accession>